<evidence type="ECO:0000313" key="2">
    <source>
        <dbReference type="EMBL" id="MDT8758997.1"/>
    </source>
</evidence>
<protein>
    <submittedName>
        <fullName evidence="2">PilZ domain-containing protein</fullName>
    </submittedName>
</protein>
<comment type="caution">
    <text evidence="2">The sequence shown here is derived from an EMBL/GenBank/DDBJ whole genome shotgun (WGS) entry which is preliminary data.</text>
</comment>
<proteinExistence type="predicted"/>
<sequence length="117" mass="12474">MRISEKDGAQMRAAPRVKIFQAGEMRRGAGEPARVHLLNISTGGALVYAEHVPPVGEQVQLACGVPLGSARVQWSSGRRFGVAFAEPIGSAQIEAVIRTQEARVEATAQRLGTIAVR</sequence>
<gene>
    <name evidence="2" type="ORF">MZO42_09835</name>
</gene>
<name>A0ABU3N383_9SPHN</name>
<evidence type="ECO:0000259" key="1">
    <source>
        <dbReference type="Pfam" id="PF07238"/>
    </source>
</evidence>
<accession>A0ABU3N383</accession>
<feature type="domain" description="PilZ" evidence="1">
    <location>
        <begin position="12"/>
        <end position="97"/>
    </location>
</feature>
<organism evidence="2">
    <name type="scientific">Sphingomonas psychrotolerans</name>
    <dbReference type="NCBI Taxonomy" id="1327635"/>
    <lineage>
        <taxon>Bacteria</taxon>
        <taxon>Pseudomonadati</taxon>
        <taxon>Pseudomonadota</taxon>
        <taxon>Alphaproteobacteria</taxon>
        <taxon>Sphingomonadales</taxon>
        <taxon>Sphingomonadaceae</taxon>
        <taxon>Sphingomonas</taxon>
    </lineage>
</organism>
<dbReference type="SUPFAM" id="SSF141371">
    <property type="entry name" value="PilZ domain-like"/>
    <property type="match status" value="1"/>
</dbReference>
<dbReference type="EMBL" id="JALMLT010000002">
    <property type="protein sequence ID" value="MDT8758997.1"/>
    <property type="molecule type" value="Genomic_DNA"/>
</dbReference>
<dbReference type="Pfam" id="PF07238">
    <property type="entry name" value="PilZ"/>
    <property type="match status" value="1"/>
</dbReference>
<reference evidence="2" key="1">
    <citation type="submission" date="2022-04" db="EMBL/GenBank/DDBJ databases">
        <title>Tomato heritable bacteria conferring resistance against bacterial wilt.</title>
        <authorList>
            <person name="Yin J."/>
        </authorList>
    </citation>
    <scope>NUCLEOTIDE SEQUENCE</scope>
    <source>
        <strain evidence="2">Cra20</strain>
    </source>
</reference>
<dbReference type="InterPro" id="IPR009875">
    <property type="entry name" value="PilZ_domain"/>
</dbReference>